<accession>A0A0A9GM23</accession>
<organism evidence="1">
    <name type="scientific">Arundo donax</name>
    <name type="common">Giant reed</name>
    <name type="synonym">Donax arundinaceus</name>
    <dbReference type="NCBI Taxonomy" id="35708"/>
    <lineage>
        <taxon>Eukaryota</taxon>
        <taxon>Viridiplantae</taxon>
        <taxon>Streptophyta</taxon>
        <taxon>Embryophyta</taxon>
        <taxon>Tracheophyta</taxon>
        <taxon>Spermatophyta</taxon>
        <taxon>Magnoliopsida</taxon>
        <taxon>Liliopsida</taxon>
        <taxon>Poales</taxon>
        <taxon>Poaceae</taxon>
        <taxon>PACMAD clade</taxon>
        <taxon>Arundinoideae</taxon>
        <taxon>Arundineae</taxon>
        <taxon>Arundo</taxon>
    </lineage>
</organism>
<dbReference type="EMBL" id="GBRH01176173">
    <property type="protein sequence ID" value="JAE21723.1"/>
    <property type="molecule type" value="Transcribed_RNA"/>
</dbReference>
<reference evidence="1" key="2">
    <citation type="journal article" date="2015" name="Data Brief">
        <title>Shoot transcriptome of the giant reed, Arundo donax.</title>
        <authorList>
            <person name="Barrero R.A."/>
            <person name="Guerrero F.D."/>
            <person name="Moolhuijzen P."/>
            <person name="Goolsby J.A."/>
            <person name="Tidwell J."/>
            <person name="Bellgard S.E."/>
            <person name="Bellgard M.I."/>
        </authorList>
    </citation>
    <scope>NUCLEOTIDE SEQUENCE</scope>
    <source>
        <tissue evidence="1">Shoot tissue taken approximately 20 cm above the soil surface</tissue>
    </source>
</reference>
<proteinExistence type="predicted"/>
<evidence type="ECO:0000313" key="1">
    <source>
        <dbReference type="EMBL" id="JAE21723.1"/>
    </source>
</evidence>
<protein>
    <submittedName>
        <fullName evidence="1">Uncharacterized protein</fullName>
    </submittedName>
</protein>
<name>A0A0A9GM23_ARUDO</name>
<sequence>MRVWAFLGSSK</sequence>
<reference evidence="1" key="1">
    <citation type="submission" date="2014-09" db="EMBL/GenBank/DDBJ databases">
        <authorList>
            <person name="Magalhaes I.L.F."/>
            <person name="Oliveira U."/>
            <person name="Santos F.R."/>
            <person name="Vidigal T.H.D.A."/>
            <person name="Brescovit A.D."/>
            <person name="Santos A.J."/>
        </authorList>
    </citation>
    <scope>NUCLEOTIDE SEQUENCE</scope>
    <source>
        <tissue evidence="1">Shoot tissue taken approximately 20 cm above the soil surface</tissue>
    </source>
</reference>